<feature type="domain" description="TonB-dependent receptor plug" evidence="13">
    <location>
        <begin position="77"/>
        <end position="167"/>
    </location>
</feature>
<sequence length="745" mass="79800">MLKSTNTSALRAASRKLLLGALVGDVLCAGWAMAQQAPAAKPAVQQPVQADTANGNSGEVPSVTVSAERPTNRIDRQVYDVKSDASSTNGTAADALNNVPSVSLDPDGTLSLRGSTNVQIYIDGKPSAMFQGENRAAALQALPSEDIESIEVINNPGAQFGNETGGGPILNIVMKRTRKPGGFGVVNANGGTAGRYNSAVSGTFNSGRLGLQGGINVRHDGRNSVSQVERERVNPATGDVTRSAQASSSAGLNDSAGLNGSIKYNLGDTDTLSAAVSWLGRTNDANAVDRYLGFGLDGGTVSDYQRTTTRGGDSRNYTVSTHWDRKGELPGEIFKLDLRVSSARNASDSDYANAYSVRPPGTRDSRSQQANDNTTRISDFSGDYERPGDTGVLKLGFKAIAQRSGVDALYEDIDVVTGSGVVNPRRTNSFELNQHNLAAYASYQLRLTDRLGVLGGLRTEYTHVDIDQVTSHSNATNHYVNAIPSAFATYKLTDDTNLRLAYARRLRRASAAELNPFVVYRDELNESAGNPSLNPALTDSLELGLESRLMGLEANLRGYYRRDKDAIVYRRSFVGDAVVLTRPENGPGSRAGGLEFTLGGKVTPRFSINTSGNLAHIEQPQLDATGADVRRSATSLSMRGRFNVELTDVDHLQVALNGQGKALTGQGYRQPTSFTNVSLRHNITPALSVVINVTDIFNTQKIETVTDTDTLRETNLRRFDGRIVYLGLSWRLGGMASVGRGPVRN</sequence>
<dbReference type="PANTHER" id="PTHR30069">
    <property type="entry name" value="TONB-DEPENDENT OUTER MEMBRANE RECEPTOR"/>
    <property type="match status" value="1"/>
</dbReference>
<dbReference type="SUPFAM" id="SSF56935">
    <property type="entry name" value="Porins"/>
    <property type="match status" value="1"/>
</dbReference>
<keyword evidence="8 15" id="KW-0675">Receptor</keyword>
<feature type="compositionally biased region" description="Polar residues" evidence="11">
    <location>
        <begin position="367"/>
        <end position="378"/>
    </location>
</feature>
<dbReference type="InterPro" id="IPR036942">
    <property type="entry name" value="Beta-barrel_TonB_sf"/>
</dbReference>
<evidence type="ECO:0000256" key="1">
    <source>
        <dbReference type="ARBA" id="ARBA00004571"/>
    </source>
</evidence>
<feature type="compositionally biased region" description="Polar residues" evidence="11">
    <location>
        <begin position="51"/>
        <end position="65"/>
    </location>
</feature>
<keyword evidence="4 10" id="KW-1134">Transmembrane beta strand</keyword>
<feature type="domain" description="Outer membrane protein beta-barrel" evidence="14">
    <location>
        <begin position="330"/>
        <end position="730"/>
    </location>
</feature>
<evidence type="ECO:0000256" key="10">
    <source>
        <dbReference type="PROSITE-ProRule" id="PRU01360"/>
    </source>
</evidence>
<dbReference type="RefSeq" id="WP_258820112.1">
    <property type="nucleotide sequence ID" value="NZ_JANUHB010000001.1"/>
</dbReference>
<dbReference type="Gene3D" id="2.40.170.20">
    <property type="entry name" value="TonB-dependent receptor, beta-barrel domain"/>
    <property type="match status" value="1"/>
</dbReference>
<evidence type="ECO:0000256" key="7">
    <source>
        <dbReference type="ARBA" id="ARBA00023136"/>
    </source>
</evidence>
<dbReference type="InterPro" id="IPR039426">
    <property type="entry name" value="TonB-dep_rcpt-like"/>
</dbReference>
<dbReference type="Pfam" id="PF14905">
    <property type="entry name" value="OMP_b-brl_3"/>
    <property type="match status" value="1"/>
</dbReference>
<keyword evidence="3 10" id="KW-0813">Transport</keyword>
<organism evidence="15 16">
    <name type="scientific">Massilia agilis</name>
    <dbReference type="NCBI Taxonomy" id="1811226"/>
    <lineage>
        <taxon>Bacteria</taxon>
        <taxon>Pseudomonadati</taxon>
        <taxon>Pseudomonadota</taxon>
        <taxon>Betaproteobacteria</taxon>
        <taxon>Burkholderiales</taxon>
        <taxon>Oxalobacteraceae</taxon>
        <taxon>Telluria group</taxon>
        <taxon>Massilia</taxon>
    </lineage>
</organism>
<protein>
    <submittedName>
        <fullName evidence="15">TonB-dependent receptor</fullName>
    </submittedName>
</protein>
<evidence type="ECO:0000256" key="8">
    <source>
        <dbReference type="ARBA" id="ARBA00023170"/>
    </source>
</evidence>
<evidence type="ECO:0000259" key="13">
    <source>
        <dbReference type="Pfam" id="PF07715"/>
    </source>
</evidence>
<reference evidence="15 16" key="1">
    <citation type="submission" date="2022-08" db="EMBL/GenBank/DDBJ databases">
        <title>Reclassification of Massilia species as members of the genera Telluria, Duganella, Pseudoduganella, Mokoshia gen. nov. and Zemynaea gen. nov. using orthogonal and non-orthogonal genome-based approaches.</title>
        <authorList>
            <person name="Bowman J.P."/>
        </authorList>
    </citation>
    <scope>NUCLEOTIDE SEQUENCE [LARGE SCALE GENOMIC DNA]</scope>
    <source>
        <strain evidence="15 16">JCM 31605</strain>
    </source>
</reference>
<evidence type="ECO:0000256" key="12">
    <source>
        <dbReference type="SAM" id="SignalP"/>
    </source>
</evidence>
<evidence type="ECO:0000256" key="4">
    <source>
        <dbReference type="ARBA" id="ARBA00022452"/>
    </source>
</evidence>
<keyword evidence="6 12" id="KW-0732">Signal</keyword>
<keyword evidence="5 10" id="KW-0812">Transmembrane</keyword>
<keyword evidence="9 10" id="KW-0998">Cell outer membrane</keyword>
<dbReference type="InterPro" id="IPR037066">
    <property type="entry name" value="Plug_dom_sf"/>
</dbReference>
<proteinExistence type="inferred from homology"/>
<evidence type="ECO:0000256" key="5">
    <source>
        <dbReference type="ARBA" id="ARBA00022692"/>
    </source>
</evidence>
<gene>
    <name evidence="15" type="ORF">NX774_00095</name>
</gene>
<dbReference type="Proteomes" id="UP001206126">
    <property type="component" value="Unassembled WGS sequence"/>
</dbReference>
<dbReference type="PROSITE" id="PS52016">
    <property type="entry name" value="TONB_DEPENDENT_REC_3"/>
    <property type="match status" value="1"/>
</dbReference>
<comment type="caution">
    <text evidence="15">The sequence shown here is derived from an EMBL/GenBank/DDBJ whole genome shotgun (WGS) entry which is preliminary data.</text>
</comment>
<name>A0ABT2D4X9_9BURK</name>
<feature type="chain" id="PRO_5046467649" evidence="12">
    <location>
        <begin position="35"/>
        <end position="745"/>
    </location>
</feature>
<feature type="region of interest" description="Disordered" evidence="11">
    <location>
        <begin position="45"/>
        <end position="71"/>
    </location>
</feature>
<keyword evidence="7 10" id="KW-0472">Membrane</keyword>
<comment type="similarity">
    <text evidence="2 10">Belongs to the TonB-dependent receptor family.</text>
</comment>
<evidence type="ECO:0000313" key="15">
    <source>
        <dbReference type="EMBL" id="MCS0806325.1"/>
    </source>
</evidence>
<dbReference type="InterPro" id="IPR041700">
    <property type="entry name" value="OMP_b-brl_3"/>
</dbReference>
<evidence type="ECO:0000313" key="16">
    <source>
        <dbReference type="Proteomes" id="UP001206126"/>
    </source>
</evidence>
<dbReference type="InterPro" id="IPR012910">
    <property type="entry name" value="Plug_dom"/>
</dbReference>
<dbReference type="EMBL" id="JANUHB010000001">
    <property type="protein sequence ID" value="MCS0806325.1"/>
    <property type="molecule type" value="Genomic_DNA"/>
</dbReference>
<evidence type="ECO:0000256" key="11">
    <source>
        <dbReference type="SAM" id="MobiDB-lite"/>
    </source>
</evidence>
<dbReference type="Gene3D" id="2.170.130.10">
    <property type="entry name" value="TonB-dependent receptor, plug domain"/>
    <property type="match status" value="1"/>
</dbReference>
<evidence type="ECO:0000256" key="9">
    <source>
        <dbReference type="ARBA" id="ARBA00023237"/>
    </source>
</evidence>
<feature type="region of interest" description="Disordered" evidence="11">
    <location>
        <begin position="351"/>
        <end position="383"/>
    </location>
</feature>
<evidence type="ECO:0000256" key="3">
    <source>
        <dbReference type="ARBA" id="ARBA00022448"/>
    </source>
</evidence>
<keyword evidence="16" id="KW-1185">Reference proteome</keyword>
<dbReference type="Pfam" id="PF07715">
    <property type="entry name" value="Plug"/>
    <property type="match status" value="1"/>
</dbReference>
<comment type="subcellular location">
    <subcellularLocation>
        <location evidence="1 10">Cell outer membrane</location>
        <topology evidence="1 10">Multi-pass membrane protein</topology>
    </subcellularLocation>
</comment>
<evidence type="ECO:0000259" key="14">
    <source>
        <dbReference type="Pfam" id="PF14905"/>
    </source>
</evidence>
<accession>A0ABT2D4X9</accession>
<feature type="signal peptide" evidence="12">
    <location>
        <begin position="1"/>
        <end position="34"/>
    </location>
</feature>
<evidence type="ECO:0000256" key="6">
    <source>
        <dbReference type="ARBA" id="ARBA00022729"/>
    </source>
</evidence>
<evidence type="ECO:0000256" key="2">
    <source>
        <dbReference type="ARBA" id="ARBA00009810"/>
    </source>
</evidence>
<dbReference type="PANTHER" id="PTHR30069:SF29">
    <property type="entry name" value="HEMOGLOBIN AND HEMOGLOBIN-HAPTOGLOBIN-BINDING PROTEIN 1-RELATED"/>
    <property type="match status" value="1"/>
</dbReference>